<organism evidence="12 13">
    <name type="scientific">Menidia menidia</name>
    <name type="common">Atlantic silverside</name>
    <dbReference type="NCBI Taxonomy" id="238744"/>
    <lineage>
        <taxon>Eukaryota</taxon>
        <taxon>Metazoa</taxon>
        <taxon>Chordata</taxon>
        <taxon>Craniata</taxon>
        <taxon>Vertebrata</taxon>
        <taxon>Euteleostomi</taxon>
        <taxon>Actinopterygii</taxon>
        <taxon>Neopterygii</taxon>
        <taxon>Teleostei</taxon>
        <taxon>Neoteleostei</taxon>
        <taxon>Acanthomorphata</taxon>
        <taxon>Ovalentaria</taxon>
        <taxon>Atherinomorphae</taxon>
        <taxon>Atheriniformes</taxon>
        <taxon>Atherinopsidae</taxon>
        <taxon>Menidiinae</taxon>
        <taxon>Menidia</taxon>
    </lineage>
</organism>
<feature type="domain" description="Stn1 C-terminal" evidence="10">
    <location>
        <begin position="304"/>
        <end position="339"/>
    </location>
</feature>
<accession>A0A8S4AUQ6</accession>
<reference evidence="12" key="1">
    <citation type="submission" date="2021-05" db="EMBL/GenBank/DDBJ databases">
        <authorList>
            <person name="Tigano A."/>
        </authorList>
    </citation>
    <scope>NUCLEOTIDE SEQUENCE</scope>
</reference>
<evidence type="ECO:0000256" key="9">
    <source>
        <dbReference type="SAM" id="MobiDB-lite"/>
    </source>
</evidence>
<evidence type="ECO:0000259" key="10">
    <source>
        <dbReference type="Pfam" id="PF09170"/>
    </source>
</evidence>
<evidence type="ECO:0000256" key="6">
    <source>
        <dbReference type="ARBA" id="ARBA00023125"/>
    </source>
</evidence>
<dbReference type="PANTHER" id="PTHR13989">
    <property type="entry name" value="REPLICATION PROTEIN A-RELATED"/>
    <property type="match status" value="1"/>
</dbReference>
<evidence type="ECO:0000259" key="11">
    <source>
        <dbReference type="Pfam" id="PF10451"/>
    </source>
</evidence>
<keyword evidence="4" id="KW-0158">Chromosome</keyword>
<feature type="domain" description="CST complex subunit Stn1 N-terminal" evidence="11">
    <location>
        <begin position="53"/>
        <end position="102"/>
    </location>
</feature>
<dbReference type="SUPFAM" id="SSF50249">
    <property type="entry name" value="Nucleic acid-binding proteins"/>
    <property type="match status" value="1"/>
</dbReference>
<evidence type="ECO:0000313" key="13">
    <source>
        <dbReference type="Proteomes" id="UP000677803"/>
    </source>
</evidence>
<dbReference type="InterPro" id="IPR018856">
    <property type="entry name" value="Stn1_N"/>
</dbReference>
<dbReference type="OrthoDB" id="77828at2759"/>
<dbReference type="Gene3D" id="2.40.50.140">
    <property type="entry name" value="Nucleic acid-binding proteins"/>
    <property type="match status" value="1"/>
</dbReference>
<keyword evidence="13" id="KW-1185">Reference proteome</keyword>
<dbReference type="AlphaFoldDB" id="A0A8S4AUQ6"/>
<protein>
    <recommendedName>
        <fullName evidence="3">CST complex subunit STN1</fullName>
    </recommendedName>
    <alternativeName>
        <fullName evidence="8">Suppressor of cdc thirteen homolog</fullName>
    </alternativeName>
</protein>
<keyword evidence="7" id="KW-0539">Nucleus</keyword>
<evidence type="ECO:0000256" key="7">
    <source>
        <dbReference type="ARBA" id="ARBA00023242"/>
    </source>
</evidence>
<dbReference type="EMBL" id="CAJRST010009224">
    <property type="protein sequence ID" value="CAG5900637.1"/>
    <property type="molecule type" value="Genomic_DNA"/>
</dbReference>
<name>A0A8S4AUQ6_9TELE</name>
<sequence>MQAATGDPEADPEPQPAAEPPSMLWGLDPVFSAFARLYVKDILEMTESTQVPGVYFYNQHPIYKVDVLGIVVSRREREKFFCYGVDDSTGVISCVCWKSELLREEEDPTTVECSHNRSSAAFSSKNNIRKRPIPASAAGRMGPDRAADPVMALQIDWMLELPQLYRQCYDQPTPPRGDGRPAHSPLNRATALIKDFISQKSVVKFRPLDVLELLQPLVSSQPPPSDNQVTRPDRAADPVMALQIDWMLELPQLYRQHTADSPLNRATALIKDFISQKSVAKFRPLDVLELLQPLVSSQPPPADNQRFSLNVSRGALELVLSALELSSDIISTGGSHYTAV</sequence>
<dbReference type="Proteomes" id="UP000677803">
    <property type="component" value="Unassembled WGS sequence"/>
</dbReference>
<evidence type="ECO:0000313" key="12">
    <source>
        <dbReference type="EMBL" id="CAG5900637.1"/>
    </source>
</evidence>
<comment type="caution">
    <text evidence="12">The sequence shown here is derived from an EMBL/GenBank/DDBJ whole genome shotgun (WGS) entry which is preliminary data.</text>
</comment>
<evidence type="ECO:0000256" key="4">
    <source>
        <dbReference type="ARBA" id="ARBA00022454"/>
    </source>
</evidence>
<keyword evidence="5" id="KW-0779">Telomere</keyword>
<dbReference type="InterPro" id="IPR015253">
    <property type="entry name" value="CST_STN1_C"/>
</dbReference>
<feature type="region of interest" description="Disordered" evidence="9">
    <location>
        <begin position="1"/>
        <end position="22"/>
    </location>
</feature>
<comment type="subcellular location">
    <subcellularLocation>
        <location evidence="2">Chromosome</location>
        <location evidence="2">Telomere</location>
    </subcellularLocation>
    <subcellularLocation>
        <location evidence="1">Nucleus</location>
    </subcellularLocation>
</comment>
<dbReference type="GO" id="GO:0005634">
    <property type="term" value="C:nucleus"/>
    <property type="evidence" value="ECO:0007669"/>
    <property type="project" value="UniProtKB-SubCell"/>
</dbReference>
<keyword evidence="6" id="KW-0238">DNA-binding</keyword>
<evidence type="ECO:0000256" key="3">
    <source>
        <dbReference type="ARBA" id="ARBA00017411"/>
    </source>
</evidence>
<dbReference type="InterPro" id="IPR012340">
    <property type="entry name" value="NA-bd_OB-fold"/>
</dbReference>
<dbReference type="InterPro" id="IPR040260">
    <property type="entry name" value="RFA2-like"/>
</dbReference>
<dbReference type="GO" id="GO:0000781">
    <property type="term" value="C:chromosome, telomeric region"/>
    <property type="evidence" value="ECO:0007669"/>
    <property type="project" value="UniProtKB-SubCell"/>
</dbReference>
<dbReference type="Pfam" id="PF10451">
    <property type="entry name" value="Stn1"/>
    <property type="match status" value="1"/>
</dbReference>
<gene>
    <name evidence="12" type="ORF">MMEN_LOCUS9231</name>
</gene>
<dbReference type="Pfam" id="PF09170">
    <property type="entry name" value="STN1_2"/>
    <property type="match status" value="1"/>
</dbReference>
<evidence type="ECO:0000256" key="2">
    <source>
        <dbReference type="ARBA" id="ARBA00004574"/>
    </source>
</evidence>
<dbReference type="GO" id="GO:0003677">
    <property type="term" value="F:DNA binding"/>
    <property type="evidence" value="ECO:0007669"/>
    <property type="project" value="UniProtKB-KW"/>
</dbReference>
<proteinExistence type="predicted"/>
<evidence type="ECO:0000256" key="8">
    <source>
        <dbReference type="ARBA" id="ARBA00030039"/>
    </source>
</evidence>
<evidence type="ECO:0000256" key="1">
    <source>
        <dbReference type="ARBA" id="ARBA00004123"/>
    </source>
</evidence>
<evidence type="ECO:0000256" key="5">
    <source>
        <dbReference type="ARBA" id="ARBA00022895"/>
    </source>
</evidence>
<dbReference type="PANTHER" id="PTHR13989:SF33">
    <property type="entry name" value="CST COMPLEX SUBUNIT STN1"/>
    <property type="match status" value="1"/>
</dbReference>